<dbReference type="PANTHER" id="PTHR43684:SF1">
    <property type="entry name" value="ENOYL-COA DELTA ISOMERASE 2"/>
    <property type="match status" value="1"/>
</dbReference>
<dbReference type="RefSeq" id="WP_175026706.1">
    <property type="nucleotide sequence ID" value="NZ_CABVQC010000137.1"/>
</dbReference>
<dbReference type="PANTHER" id="PTHR43684">
    <property type="match status" value="1"/>
</dbReference>
<dbReference type="InterPro" id="IPR014748">
    <property type="entry name" value="Enoyl-CoA_hydra_C"/>
</dbReference>
<evidence type="ECO:0000313" key="5">
    <source>
        <dbReference type="EMBL" id="VWC54692.1"/>
    </source>
</evidence>
<sequence>MNGESLLVDVEDGIATLALNRPESGNAIDLPLAQALMRAAIRCDQDPAIRCVVLTGMGRLFCTGGDLGSFGAVGNDLPGFLSELAGTLHLALSRLMRMPKPLLVLVNGPAAGAGFSLAIAGDIVLAGRSAHFTPAYGAVGLSPDGGMSWQLPRLVGVRRAQEMLLLNQRVRAEEALAIGLINRVVNDEDLANEGRTMARTLVESATKALAASRELLLESFHGEFEAHLEREARSIAALGAGEEACEGIRAFTERRKPRFVQDTEIG</sequence>
<comment type="similarity">
    <text evidence="2">Belongs to the enoyl-CoA hydratase/isomerase family.</text>
</comment>
<evidence type="ECO:0000256" key="2">
    <source>
        <dbReference type="ARBA" id="ARBA00005254"/>
    </source>
</evidence>
<gene>
    <name evidence="5" type="ORF">BLA13014_08365</name>
</gene>
<dbReference type="Gene3D" id="1.10.12.10">
    <property type="entry name" value="Lyase 2-enoyl-coa Hydratase, Chain A, domain 2"/>
    <property type="match status" value="1"/>
</dbReference>
<dbReference type="GO" id="GO:0004165">
    <property type="term" value="F:delta(3)-delta(2)-enoyl-CoA isomerase activity"/>
    <property type="evidence" value="ECO:0007669"/>
    <property type="project" value="UniProtKB-ARBA"/>
</dbReference>
<evidence type="ECO:0000256" key="1">
    <source>
        <dbReference type="ARBA" id="ARBA00004275"/>
    </source>
</evidence>
<keyword evidence="4" id="KW-0413">Isomerase</keyword>
<dbReference type="InterPro" id="IPR051053">
    <property type="entry name" value="ECH/Chromodomain_protein"/>
</dbReference>
<keyword evidence="3" id="KW-0576">Peroxisome</keyword>
<dbReference type="EMBL" id="CABVQC010000137">
    <property type="protein sequence ID" value="VWC54692.1"/>
    <property type="molecule type" value="Genomic_DNA"/>
</dbReference>
<dbReference type="SUPFAM" id="SSF52096">
    <property type="entry name" value="ClpP/crotonase"/>
    <property type="match status" value="1"/>
</dbReference>
<reference evidence="5 6" key="1">
    <citation type="submission" date="2019-09" db="EMBL/GenBank/DDBJ databases">
        <authorList>
            <person name="Depoorter E."/>
        </authorList>
    </citation>
    <scope>NUCLEOTIDE SEQUENCE [LARGE SCALE GENOMIC DNA]</scope>
    <source>
        <strain evidence="5">LMG 13014</strain>
    </source>
</reference>
<dbReference type="AlphaFoldDB" id="A0A6P2SZK5"/>
<dbReference type="Proteomes" id="UP000494261">
    <property type="component" value="Unassembled WGS sequence"/>
</dbReference>
<dbReference type="Pfam" id="PF00378">
    <property type="entry name" value="ECH_1"/>
    <property type="match status" value="1"/>
</dbReference>
<evidence type="ECO:0000256" key="3">
    <source>
        <dbReference type="ARBA" id="ARBA00023140"/>
    </source>
</evidence>
<name>A0A6P2SZK5_9BURK</name>
<accession>A0A6P2SZK5</accession>
<organism evidence="5 6">
    <name type="scientific">Burkholderia aenigmatica</name>
    <dbReference type="NCBI Taxonomy" id="2015348"/>
    <lineage>
        <taxon>Bacteria</taxon>
        <taxon>Pseudomonadati</taxon>
        <taxon>Pseudomonadota</taxon>
        <taxon>Betaproteobacteria</taxon>
        <taxon>Burkholderiales</taxon>
        <taxon>Burkholderiaceae</taxon>
        <taxon>Burkholderia</taxon>
        <taxon>Burkholderia cepacia complex</taxon>
    </lineage>
</organism>
<dbReference type="CDD" id="cd06558">
    <property type="entry name" value="crotonase-like"/>
    <property type="match status" value="1"/>
</dbReference>
<proteinExistence type="inferred from homology"/>
<dbReference type="Gene3D" id="3.90.226.10">
    <property type="entry name" value="2-enoyl-CoA Hydratase, Chain A, domain 1"/>
    <property type="match status" value="1"/>
</dbReference>
<evidence type="ECO:0000256" key="4">
    <source>
        <dbReference type="ARBA" id="ARBA00023235"/>
    </source>
</evidence>
<dbReference type="InterPro" id="IPR029045">
    <property type="entry name" value="ClpP/crotonase-like_dom_sf"/>
</dbReference>
<evidence type="ECO:0000313" key="6">
    <source>
        <dbReference type="Proteomes" id="UP000494261"/>
    </source>
</evidence>
<dbReference type="InterPro" id="IPR001753">
    <property type="entry name" value="Enoyl-CoA_hydra/iso"/>
</dbReference>
<protein>
    <submittedName>
        <fullName evidence="5">Enoyl-CoA hydratase</fullName>
    </submittedName>
</protein>
<comment type="subcellular location">
    <subcellularLocation>
        <location evidence="1">Peroxisome</location>
    </subcellularLocation>
</comment>